<feature type="region of interest" description="Disordered" evidence="1">
    <location>
        <begin position="440"/>
        <end position="470"/>
    </location>
</feature>
<evidence type="ECO:0000313" key="3">
    <source>
        <dbReference type="Proteomes" id="UP000674318"/>
    </source>
</evidence>
<dbReference type="SUPFAM" id="SSF48371">
    <property type="entry name" value="ARM repeat"/>
    <property type="match status" value="1"/>
</dbReference>
<name>A0A836HZQ8_9TRYP</name>
<evidence type="ECO:0008006" key="4">
    <source>
        <dbReference type="Google" id="ProtNLM"/>
    </source>
</evidence>
<dbReference type="Proteomes" id="UP000674318">
    <property type="component" value="Unassembled WGS sequence"/>
</dbReference>
<evidence type="ECO:0000313" key="2">
    <source>
        <dbReference type="EMBL" id="KAG5490683.1"/>
    </source>
</evidence>
<dbReference type="GO" id="GO:0005802">
    <property type="term" value="C:trans-Golgi network"/>
    <property type="evidence" value="ECO:0007669"/>
    <property type="project" value="InterPro"/>
</dbReference>
<dbReference type="KEGG" id="phet:94286931"/>
<organism evidence="2 3">
    <name type="scientific">Porcisia hertigi</name>
    <dbReference type="NCBI Taxonomy" id="2761500"/>
    <lineage>
        <taxon>Eukaryota</taxon>
        <taxon>Discoba</taxon>
        <taxon>Euglenozoa</taxon>
        <taxon>Kinetoplastea</taxon>
        <taxon>Metakinetoplastina</taxon>
        <taxon>Trypanosomatida</taxon>
        <taxon>Trypanosomatidae</taxon>
        <taxon>Leishmaniinae</taxon>
        <taxon>Porcisia</taxon>
    </lineage>
</organism>
<dbReference type="GO" id="GO:0032367">
    <property type="term" value="P:intracellular cholesterol transport"/>
    <property type="evidence" value="ECO:0007669"/>
    <property type="project" value="InterPro"/>
</dbReference>
<evidence type="ECO:0000256" key="1">
    <source>
        <dbReference type="SAM" id="MobiDB-lite"/>
    </source>
</evidence>
<dbReference type="OrthoDB" id="1695393at2759"/>
<dbReference type="RefSeq" id="XP_067753011.1">
    <property type="nucleotide sequence ID" value="XM_067896854.1"/>
</dbReference>
<dbReference type="PANTHER" id="PTHR32059:SF0">
    <property type="entry name" value="RAB11-BINDING PROTEIN RELCH"/>
    <property type="match status" value="1"/>
</dbReference>
<dbReference type="GO" id="GO:0055037">
    <property type="term" value="C:recycling endosome"/>
    <property type="evidence" value="ECO:0007669"/>
    <property type="project" value="TreeGrafter"/>
</dbReference>
<keyword evidence="3" id="KW-1185">Reference proteome</keyword>
<dbReference type="InterPro" id="IPR011989">
    <property type="entry name" value="ARM-like"/>
</dbReference>
<feature type="region of interest" description="Disordered" evidence="1">
    <location>
        <begin position="925"/>
        <end position="947"/>
    </location>
</feature>
<accession>A0A836HZQ8</accession>
<dbReference type="Gene3D" id="1.25.10.10">
    <property type="entry name" value="Leucine-rich Repeat Variant"/>
    <property type="match status" value="1"/>
</dbReference>
<dbReference type="GeneID" id="94286931"/>
<sequence>MDLTDSFKTFSGGAELSEREVLHWLRHRGFTHAHDALMMEISSQTLTREEASVGQRVARDSVERAATDGAFLPSTGILFELREGVVEALSAYRDLTSNDDVLALLEHWDPQLCALFIQRGAQRTNEERSGLERQVQMAEESTAQLCTRVRELDTQLRQTVAIIAERMQALASSVDPIRKDILLPLLRTVAMLGSSSAVRAAARYMMLTLYKRPMVEHRIAIVQEWLCVAQEAPSRVLEQELIPELYTLVNARVFERRLLALDCAAAVAPLLRGSPQVRYSLCQGLLRPLCEDDTSAVRSELPRCLSLLWGGDATTTGTTVTPGPSASAGSMSHSNLGVLLPSDTSAARSSSTRTSAVCPYGVSCVPLSPTQKTYFMGMLVQLATDSSSRTVRQAAQTQLCEALYPLFLRDGVLLIQFVPLLLSVIGMETTQLLLLKGRDKKNGGGSTLEPPNASAGTTTREESQKSAPGRTSASVAAALSLGNVMTLIQLLHAALRCVAAELLHSHEVLECHDGCEGNGGTLSSPSLSSTYVRVVLPVACNLLCPLLSKVHFASLTTGEENVMLSGADASARLCGPLCALCATLASLVPLLGAQAWQEVVQCLKGLLVSSPQHGIEAAVVAENPSAMNTTSPPTLPLQLPPSQSALDASLSLHDLERGRLHFVFSFFLFLCGKTMSLPQSGTGAAAAAAAAAAPDTRETTAISAPSPSTAPTSDLVPAHHIQDESLHLVARYISLNNKDFRSPRPAPLMACIQCVAALAPFAMESYEMASGISGLVSFLVASPDERRRLTAVVLAHDTCAMLANERLKVTLLIEPLLPLLEDSQAAVQEAALSGFLSISIALTEPRAQEKTIRPVLRAADATGCTSRYTRCLLQQLCQLMERMPAEPREALLYPQLSVLMDRLAELYVMLLSQGRLAATAASASSSSFPISSSSGGADTPHGGTSGEEDALAAHHWEDTMLLLQALLSSIVRCAVVTPTLVYRYLLPGIHQLASDGVLSGCSPAVRTRWLRLQKNYNFFMESNNTSRLAASGATPASGARNVASFLDRFKDELKRRL</sequence>
<dbReference type="InterPro" id="IPR016024">
    <property type="entry name" value="ARM-type_fold"/>
</dbReference>
<dbReference type="PANTHER" id="PTHR32059">
    <property type="entry name" value="RAB11-BINDING PROTEIN RELCH"/>
    <property type="match status" value="1"/>
</dbReference>
<proteinExistence type="predicted"/>
<comment type="caution">
    <text evidence="2">The sequence shown here is derived from an EMBL/GenBank/DDBJ whole genome shotgun (WGS) entry which is preliminary data.</text>
</comment>
<dbReference type="AlphaFoldDB" id="A0A836HZQ8"/>
<dbReference type="EMBL" id="JAFJZO010000036">
    <property type="protein sequence ID" value="KAG5490683.1"/>
    <property type="molecule type" value="Genomic_DNA"/>
</dbReference>
<reference evidence="2 3" key="1">
    <citation type="submission" date="2021-02" db="EMBL/GenBank/DDBJ databases">
        <title>Porcisia hertigi Genome sequencing and assembly.</title>
        <authorList>
            <person name="Almutairi H."/>
            <person name="Gatherer D."/>
        </authorList>
    </citation>
    <scope>NUCLEOTIDE SEQUENCE [LARGE SCALE GENOMIC DNA]</scope>
    <source>
        <strain evidence="2 3">C119</strain>
    </source>
</reference>
<gene>
    <name evidence="2" type="ORF">JKF63_00805</name>
</gene>
<feature type="compositionally biased region" description="Low complexity" evidence="1">
    <location>
        <begin position="925"/>
        <end position="937"/>
    </location>
</feature>
<dbReference type="InterPro" id="IPR040362">
    <property type="entry name" value="RELCH"/>
</dbReference>
<protein>
    <recommendedName>
        <fullName evidence="4">LisH domain-containing protein</fullName>
    </recommendedName>
</protein>